<protein>
    <submittedName>
        <fullName evidence="1">Uncharacterized protein</fullName>
    </submittedName>
</protein>
<dbReference type="EMBL" id="GBRH01257170">
    <property type="protein sequence ID" value="JAD40725.1"/>
    <property type="molecule type" value="Transcribed_RNA"/>
</dbReference>
<sequence length="69" mass="7385">MDGAVEAASEFFKLPTEAKEKFASDDLRQPSCSQVVGDLKLLTAAATAGKWSSNSCTHCMSALETTWKS</sequence>
<accession>A0A0A8ZVD6</accession>
<name>A0A0A8ZVD6_ARUDO</name>
<organism evidence="1">
    <name type="scientific">Arundo donax</name>
    <name type="common">Giant reed</name>
    <name type="synonym">Donax arundinaceus</name>
    <dbReference type="NCBI Taxonomy" id="35708"/>
    <lineage>
        <taxon>Eukaryota</taxon>
        <taxon>Viridiplantae</taxon>
        <taxon>Streptophyta</taxon>
        <taxon>Embryophyta</taxon>
        <taxon>Tracheophyta</taxon>
        <taxon>Spermatophyta</taxon>
        <taxon>Magnoliopsida</taxon>
        <taxon>Liliopsida</taxon>
        <taxon>Poales</taxon>
        <taxon>Poaceae</taxon>
        <taxon>PACMAD clade</taxon>
        <taxon>Arundinoideae</taxon>
        <taxon>Arundineae</taxon>
        <taxon>Arundo</taxon>
    </lineage>
</organism>
<dbReference type="AlphaFoldDB" id="A0A0A8ZVD6"/>
<reference evidence="1" key="2">
    <citation type="journal article" date="2015" name="Data Brief">
        <title>Shoot transcriptome of the giant reed, Arundo donax.</title>
        <authorList>
            <person name="Barrero R.A."/>
            <person name="Guerrero F.D."/>
            <person name="Moolhuijzen P."/>
            <person name="Goolsby J.A."/>
            <person name="Tidwell J."/>
            <person name="Bellgard S.E."/>
            <person name="Bellgard M.I."/>
        </authorList>
    </citation>
    <scope>NUCLEOTIDE SEQUENCE</scope>
    <source>
        <tissue evidence="1">Shoot tissue taken approximately 20 cm above the soil surface</tissue>
    </source>
</reference>
<reference evidence="1" key="1">
    <citation type="submission" date="2014-09" db="EMBL/GenBank/DDBJ databases">
        <authorList>
            <person name="Magalhaes I.L.F."/>
            <person name="Oliveira U."/>
            <person name="Santos F.R."/>
            <person name="Vidigal T.H.D.A."/>
            <person name="Brescovit A.D."/>
            <person name="Santos A.J."/>
        </authorList>
    </citation>
    <scope>NUCLEOTIDE SEQUENCE</scope>
    <source>
        <tissue evidence="1">Shoot tissue taken approximately 20 cm above the soil surface</tissue>
    </source>
</reference>
<evidence type="ECO:0000313" key="1">
    <source>
        <dbReference type="EMBL" id="JAD40725.1"/>
    </source>
</evidence>
<proteinExistence type="predicted"/>